<dbReference type="EMBL" id="CH408029">
    <property type="protein sequence ID" value="EAQ93761.1"/>
    <property type="molecule type" value="Genomic_DNA"/>
</dbReference>
<proteinExistence type="predicted"/>
<protein>
    <submittedName>
        <fullName evidence="1">Uncharacterized protein</fullName>
    </submittedName>
</protein>
<dbReference type="VEuPathDB" id="FungiDB:CHGG_01996"/>
<dbReference type="InParanoid" id="Q2HCQ8"/>
<dbReference type="OrthoDB" id="4585632at2759"/>
<keyword evidence="2" id="KW-1185">Reference proteome</keyword>
<dbReference type="HOGENOM" id="CLU_841975_0_0_1"/>
<name>Q2HCQ8_CHAGB</name>
<dbReference type="GeneID" id="4386635"/>
<evidence type="ECO:0000313" key="1">
    <source>
        <dbReference type="EMBL" id="EAQ93761.1"/>
    </source>
</evidence>
<evidence type="ECO:0000313" key="2">
    <source>
        <dbReference type="Proteomes" id="UP000001056"/>
    </source>
</evidence>
<organism evidence="1 2">
    <name type="scientific">Chaetomium globosum (strain ATCC 6205 / CBS 148.51 / DSM 1962 / NBRC 6347 / NRRL 1970)</name>
    <name type="common">Soil fungus</name>
    <dbReference type="NCBI Taxonomy" id="306901"/>
    <lineage>
        <taxon>Eukaryota</taxon>
        <taxon>Fungi</taxon>
        <taxon>Dikarya</taxon>
        <taxon>Ascomycota</taxon>
        <taxon>Pezizomycotina</taxon>
        <taxon>Sordariomycetes</taxon>
        <taxon>Sordariomycetidae</taxon>
        <taxon>Sordariales</taxon>
        <taxon>Chaetomiaceae</taxon>
        <taxon>Chaetomium</taxon>
    </lineage>
</organism>
<dbReference type="RefSeq" id="XP_001221217.1">
    <property type="nucleotide sequence ID" value="XM_001221216.1"/>
</dbReference>
<reference evidence="2" key="1">
    <citation type="journal article" date="2015" name="Genome Announc.">
        <title>Draft genome sequence of the cellulolytic fungus Chaetomium globosum.</title>
        <authorList>
            <person name="Cuomo C.A."/>
            <person name="Untereiner W.A."/>
            <person name="Ma L.-J."/>
            <person name="Grabherr M."/>
            <person name="Birren B.W."/>
        </authorList>
    </citation>
    <scope>NUCLEOTIDE SEQUENCE [LARGE SCALE GENOMIC DNA]</scope>
    <source>
        <strain evidence="2">ATCC 6205 / CBS 148.51 / DSM 1962 / NBRC 6347 / NRRL 1970</strain>
    </source>
</reference>
<sequence>MVLPECFVDIPALPNIVSLSGTPVAALLAYAPTHTDYVGGTSCGLSSYVTTTPYTPYQRTSIATCSLPSSVSGKPYSVTPVVFITRTVSSTTRRTLYSCDPIPAASINKGNFDFACKSLLGKDVGAGIHSISWYLPTAAGISIWPYTFDVILPKSTPTYVINTALATTTLVPTTEVYVDATTSITRTVASTSTVTVPTATSTCFVTVTVTQVPGPRLRRTGVDANLKPDPASTVPDSAIVDADDNVGNSADAIVGLEQRASARPKIGKPDFTYPPYGVTTIYVTNMSTDIYTYLYVSTFYETAPDVTTTTTSCLVTTTSTITVTATPVSR</sequence>
<dbReference type="Proteomes" id="UP000001056">
    <property type="component" value="Unassembled WGS sequence"/>
</dbReference>
<gene>
    <name evidence="1" type="ORF">CHGG_01996</name>
</gene>
<dbReference type="AlphaFoldDB" id="Q2HCQ8"/>
<accession>Q2HCQ8</accession>